<dbReference type="Gene3D" id="1.10.357.10">
    <property type="entry name" value="Tetracycline Repressor, domain 2"/>
    <property type="match status" value="1"/>
</dbReference>
<keyword evidence="5" id="KW-1185">Reference proteome</keyword>
<dbReference type="InterPro" id="IPR001647">
    <property type="entry name" value="HTH_TetR"/>
</dbReference>
<organism evidence="4 5">
    <name type="scientific">Seinonella peptonophila</name>
    <dbReference type="NCBI Taxonomy" id="112248"/>
    <lineage>
        <taxon>Bacteria</taxon>
        <taxon>Bacillati</taxon>
        <taxon>Bacillota</taxon>
        <taxon>Bacilli</taxon>
        <taxon>Bacillales</taxon>
        <taxon>Thermoactinomycetaceae</taxon>
        <taxon>Seinonella</taxon>
    </lineage>
</organism>
<reference evidence="4 5" key="1">
    <citation type="submission" date="2016-11" db="EMBL/GenBank/DDBJ databases">
        <authorList>
            <person name="Jaros S."/>
            <person name="Januszkiewicz K."/>
            <person name="Wedrychowicz H."/>
        </authorList>
    </citation>
    <scope>NUCLEOTIDE SEQUENCE [LARGE SCALE GENOMIC DNA]</scope>
    <source>
        <strain evidence="4 5">DSM 44666</strain>
    </source>
</reference>
<sequence length="195" mass="22644">MKQEERRKKTIQLLLDSTKVLIETKGCHSITMNDIMKQSKLSKGAIFHYVNSKDEIFAWVLQEQLDQTNEKFFNEVNHGEKTFEGPLDKILQSLSSHENQTVTNRVLLYLLGRENEPSVAKVLEQYYEQVFHYTKQWIASGQKHGVIKNFTNASRVAELLILLTFGYRVRQSIPIENSSFTLDELRSFMSDLLKA</sequence>
<dbReference type="PROSITE" id="PS50977">
    <property type="entry name" value="HTH_TETR_2"/>
    <property type="match status" value="1"/>
</dbReference>
<dbReference type="InterPro" id="IPR050624">
    <property type="entry name" value="HTH-type_Tx_Regulator"/>
</dbReference>
<evidence type="ECO:0000256" key="1">
    <source>
        <dbReference type="ARBA" id="ARBA00023125"/>
    </source>
</evidence>
<dbReference type="PANTHER" id="PTHR43479">
    <property type="entry name" value="ACREF/ENVCD OPERON REPRESSOR-RELATED"/>
    <property type="match status" value="1"/>
</dbReference>
<dbReference type="SUPFAM" id="SSF48498">
    <property type="entry name" value="Tetracyclin repressor-like, C-terminal domain"/>
    <property type="match status" value="1"/>
</dbReference>
<dbReference type="Proteomes" id="UP000184476">
    <property type="component" value="Unassembled WGS sequence"/>
</dbReference>
<accession>A0A1M4ZBA3</accession>
<feature type="DNA-binding region" description="H-T-H motif" evidence="2">
    <location>
        <begin position="31"/>
        <end position="50"/>
    </location>
</feature>
<dbReference type="Pfam" id="PF00440">
    <property type="entry name" value="TetR_N"/>
    <property type="match status" value="1"/>
</dbReference>
<dbReference type="EMBL" id="FQVL01000008">
    <property type="protein sequence ID" value="SHF15052.1"/>
    <property type="molecule type" value="Genomic_DNA"/>
</dbReference>
<dbReference type="SUPFAM" id="SSF46689">
    <property type="entry name" value="Homeodomain-like"/>
    <property type="match status" value="1"/>
</dbReference>
<evidence type="ECO:0000256" key="2">
    <source>
        <dbReference type="PROSITE-ProRule" id="PRU00335"/>
    </source>
</evidence>
<proteinExistence type="predicted"/>
<gene>
    <name evidence="4" type="ORF">SAMN05444392_108137</name>
</gene>
<feature type="domain" description="HTH tetR-type" evidence="3">
    <location>
        <begin position="8"/>
        <end position="68"/>
    </location>
</feature>
<dbReference type="InterPro" id="IPR009057">
    <property type="entry name" value="Homeodomain-like_sf"/>
</dbReference>
<dbReference type="OrthoDB" id="9814703at2"/>
<dbReference type="RefSeq" id="WP_073155427.1">
    <property type="nucleotide sequence ID" value="NZ_FQVL01000008.1"/>
</dbReference>
<name>A0A1M4ZBA3_9BACL</name>
<dbReference type="STRING" id="112248.SAMN05444392_108137"/>
<dbReference type="AlphaFoldDB" id="A0A1M4ZBA3"/>
<evidence type="ECO:0000313" key="4">
    <source>
        <dbReference type="EMBL" id="SHF15052.1"/>
    </source>
</evidence>
<protein>
    <submittedName>
        <fullName evidence="4">Transcriptional regulator, TetR family</fullName>
    </submittedName>
</protein>
<keyword evidence="1 2" id="KW-0238">DNA-binding</keyword>
<evidence type="ECO:0000259" key="3">
    <source>
        <dbReference type="PROSITE" id="PS50977"/>
    </source>
</evidence>
<dbReference type="GO" id="GO:0003677">
    <property type="term" value="F:DNA binding"/>
    <property type="evidence" value="ECO:0007669"/>
    <property type="project" value="UniProtKB-UniRule"/>
</dbReference>
<dbReference type="PANTHER" id="PTHR43479:SF11">
    <property type="entry name" value="ACREF_ENVCD OPERON REPRESSOR-RELATED"/>
    <property type="match status" value="1"/>
</dbReference>
<dbReference type="InterPro" id="IPR036271">
    <property type="entry name" value="Tet_transcr_reg_TetR-rel_C_sf"/>
</dbReference>
<evidence type="ECO:0000313" key="5">
    <source>
        <dbReference type="Proteomes" id="UP000184476"/>
    </source>
</evidence>